<dbReference type="EMBL" id="FMJE01000005">
    <property type="protein sequence ID" value="SCM83029.1"/>
    <property type="molecule type" value="Genomic_DNA"/>
</dbReference>
<protein>
    <submittedName>
        <fullName evidence="1">Uncharacterized protein</fullName>
    </submittedName>
</protein>
<proteinExistence type="predicted"/>
<dbReference type="AlphaFoldDB" id="A0A212M059"/>
<name>A0A212M059_9FIRM</name>
<organism evidence="1">
    <name type="scientific">uncultured Sporomusa sp</name>
    <dbReference type="NCBI Taxonomy" id="307249"/>
    <lineage>
        <taxon>Bacteria</taxon>
        <taxon>Bacillati</taxon>
        <taxon>Bacillota</taxon>
        <taxon>Negativicutes</taxon>
        <taxon>Selenomonadales</taxon>
        <taxon>Sporomusaceae</taxon>
        <taxon>Sporomusa</taxon>
        <taxon>environmental samples</taxon>
    </lineage>
</organism>
<gene>
    <name evidence="1" type="ORF">KL86SPO_50801</name>
</gene>
<accession>A0A212M059</accession>
<dbReference type="RefSeq" id="WP_288185561.1">
    <property type="nucleotide sequence ID" value="NZ_LT608335.1"/>
</dbReference>
<evidence type="ECO:0000313" key="1">
    <source>
        <dbReference type="EMBL" id="SCM83029.1"/>
    </source>
</evidence>
<reference evidence="1" key="1">
    <citation type="submission" date="2016-08" db="EMBL/GenBank/DDBJ databases">
        <authorList>
            <person name="Seilhamer J.J."/>
        </authorList>
    </citation>
    <scope>NUCLEOTIDE SEQUENCE</scope>
    <source>
        <strain evidence="1">86</strain>
    </source>
</reference>
<sequence>MEIDEPDQTQAHIAYAFRLLRNADEVAELRMPGTKKGHVGGYFNNYEALLDAVEAHNGVANVLVTLNPVNPALLARANNKAIPRLKPTVSDADILQRNWLLVNINPVRPAGISSTDEEQEAALAMASQISDDLTETGWPEPVVADSGNGAHLLYYIDLPNNDQSTTLIKEVLAVLDQRYSSEMVRIDTTAFRAAQFVRLYGTVAITGDETEDRPHRVSQILQCPAEIQAVAHKLLTELAANSYEEAEQAADAKPADEETQADILLRLADEATYFKDEIDEAYAAVTVDNHTELWKLKSKSFGLWLTKRYFEETRKAPGTDAMRQARSVMEMKALFEGEQRKLHLRVAEFGGAMYYDLADKDWRAVKILPHQCELLTRPPVLFFRNKNSKAQVEPDFDGDVRLLLNHVRVKGNHNQLLYLVYLISCFVPGIPHPVMVLCGEKGAAKTTAMRMSRAIVDPAMRDVLIMPNSMQDLALTIANNYMPCFDNMGGLSSDKSDLLCTASTGGSFSKRMLFTDDDETILSFLRCLGMNGINIAVTKPDLLDRSIIFELERIGEEERKEEKRVWGEFTEDKPAIVGGALTVLSKAMAIYPTLELEKLGRMADFTRWGYAIAEAVGYGGDAFLEAYWSNQHRANDEVITSHPVASAIVALMKATDAWKGSVDELLGVLEAVAEQERIDTHVSVWPKAAHILSRRLNEIKSNLKQTGIVFDKRSSGEAKIITITKE</sequence>